<feature type="region of interest" description="Disordered" evidence="1">
    <location>
        <begin position="81"/>
        <end position="114"/>
    </location>
</feature>
<name>A0ABM1GXL2_SOLPN</name>
<protein>
    <submittedName>
        <fullName evidence="3">Uncharacterized protein LOC107021279</fullName>
    </submittedName>
</protein>
<gene>
    <name evidence="3" type="primary">LOC107021279</name>
</gene>
<reference evidence="3" key="2">
    <citation type="submission" date="2025-08" db="UniProtKB">
        <authorList>
            <consortium name="RefSeq"/>
        </authorList>
    </citation>
    <scope>IDENTIFICATION</scope>
</reference>
<dbReference type="GeneID" id="107021279"/>
<dbReference type="Proteomes" id="UP000694930">
    <property type="component" value="Chromosome 1"/>
</dbReference>
<feature type="region of interest" description="Disordered" evidence="1">
    <location>
        <begin position="1"/>
        <end position="63"/>
    </location>
</feature>
<evidence type="ECO:0000313" key="2">
    <source>
        <dbReference type="Proteomes" id="UP000694930"/>
    </source>
</evidence>
<evidence type="ECO:0000256" key="1">
    <source>
        <dbReference type="SAM" id="MobiDB-lite"/>
    </source>
</evidence>
<proteinExistence type="predicted"/>
<keyword evidence="2" id="KW-1185">Reference proteome</keyword>
<reference evidence="2" key="1">
    <citation type="journal article" date="2014" name="Nat. Genet.">
        <title>The genome of the stress-tolerant wild tomato species Solanum pennellii.</title>
        <authorList>
            <person name="Bolger A."/>
            <person name="Scossa F."/>
            <person name="Bolger M.E."/>
            <person name="Lanz C."/>
            <person name="Maumus F."/>
            <person name="Tohge T."/>
            <person name="Quesneville H."/>
            <person name="Alseekh S."/>
            <person name="Sorensen I."/>
            <person name="Lichtenstein G."/>
            <person name="Fich E.A."/>
            <person name="Conte M."/>
            <person name="Keller H."/>
            <person name="Schneeberger K."/>
            <person name="Schwacke R."/>
            <person name="Ofner I."/>
            <person name="Vrebalov J."/>
            <person name="Xu Y."/>
            <person name="Osorio S."/>
            <person name="Aflitos S.A."/>
            <person name="Schijlen E."/>
            <person name="Jimenez-Gomez J.M."/>
            <person name="Ryngajllo M."/>
            <person name="Kimura S."/>
            <person name="Kumar R."/>
            <person name="Koenig D."/>
            <person name="Headland L.R."/>
            <person name="Maloof J.N."/>
            <person name="Sinha N."/>
            <person name="van Ham R.C."/>
            <person name="Lankhorst R.K."/>
            <person name="Mao L."/>
            <person name="Vogel A."/>
            <person name="Arsova B."/>
            <person name="Panstruga R."/>
            <person name="Fei Z."/>
            <person name="Rose J.K."/>
            <person name="Zamir D."/>
            <person name="Carrari F."/>
            <person name="Giovannoni J.J."/>
            <person name="Weigel D."/>
            <person name="Usadel B."/>
            <person name="Fernie A.R."/>
        </authorList>
    </citation>
    <scope>NUCLEOTIDE SEQUENCE [LARGE SCALE GENOMIC DNA]</scope>
    <source>
        <strain evidence="2">cv. LA0716</strain>
    </source>
</reference>
<feature type="compositionally biased region" description="Polar residues" evidence="1">
    <location>
        <begin position="38"/>
        <end position="47"/>
    </location>
</feature>
<sequence>MDISHLIVHDQQVEESRLKRKIKDARKAKSYEGVTSKGRVSNPNSQKGIGGYSPSKKPTRTKCGKKHVGECLVMTDKCFGCGKSSHKVRDSPNVRGQEKRSGQSQASVSNYDAPMKNHFYALRSRGDQEESPNVVTGML</sequence>
<feature type="compositionally biased region" description="Basic and acidic residues" evidence="1">
    <location>
        <begin position="7"/>
        <end position="17"/>
    </location>
</feature>
<feature type="compositionally biased region" description="Basic and acidic residues" evidence="1">
    <location>
        <begin position="87"/>
        <end position="101"/>
    </location>
</feature>
<evidence type="ECO:0000313" key="3">
    <source>
        <dbReference type="RefSeq" id="XP_015077394.1"/>
    </source>
</evidence>
<dbReference type="RefSeq" id="XP_015077394.1">
    <property type="nucleotide sequence ID" value="XM_015221908.1"/>
</dbReference>
<organism evidence="2 3">
    <name type="scientific">Solanum pennellii</name>
    <name type="common">Tomato</name>
    <name type="synonym">Lycopersicon pennellii</name>
    <dbReference type="NCBI Taxonomy" id="28526"/>
    <lineage>
        <taxon>Eukaryota</taxon>
        <taxon>Viridiplantae</taxon>
        <taxon>Streptophyta</taxon>
        <taxon>Embryophyta</taxon>
        <taxon>Tracheophyta</taxon>
        <taxon>Spermatophyta</taxon>
        <taxon>Magnoliopsida</taxon>
        <taxon>eudicotyledons</taxon>
        <taxon>Gunneridae</taxon>
        <taxon>Pentapetalae</taxon>
        <taxon>asterids</taxon>
        <taxon>lamiids</taxon>
        <taxon>Solanales</taxon>
        <taxon>Solanaceae</taxon>
        <taxon>Solanoideae</taxon>
        <taxon>Solaneae</taxon>
        <taxon>Solanum</taxon>
        <taxon>Solanum subgen. Lycopersicon</taxon>
    </lineage>
</organism>
<accession>A0ABM1GXL2</accession>